<organism evidence="2 3">
    <name type="scientific">Cotesia glomerata</name>
    <name type="common">Lepidopteran parasitic wasp</name>
    <name type="synonym">Apanteles glomeratus</name>
    <dbReference type="NCBI Taxonomy" id="32391"/>
    <lineage>
        <taxon>Eukaryota</taxon>
        <taxon>Metazoa</taxon>
        <taxon>Ecdysozoa</taxon>
        <taxon>Arthropoda</taxon>
        <taxon>Hexapoda</taxon>
        <taxon>Insecta</taxon>
        <taxon>Pterygota</taxon>
        <taxon>Neoptera</taxon>
        <taxon>Endopterygota</taxon>
        <taxon>Hymenoptera</taxon>
        <taxon>Apocrita</taxon>
        <taxon>Ichneumonoidea</taxon>
        <taxon>Braconidae</taxon>
        <taxon>Microgastrinae</taxon>
        <taxon>Cotesia</taxon>
    </lineage>
</organism>
<protein>
    <recommendedName>
        <fullName evidence="1">ZSWIM3 N-terminal domain-containing protein</fullName>
    </recommendedName>
</protein>
<evidence type="ECO:0000313" key="2">
    <source>
        <dbReference type="EMBL" id="KAH0563612.1"/>
    </source>
</evidence>
<sequence>MSDHNLKVDFKAGVVFNSLEAVIRKLNNYSEKTGYEFSKRHSKTLDSVKKVKSKKLKDEILYNEINFDCKQYGEYKPKGQGIRNRGLGMKPMKLHIFFNAILYFRSLKSCNGYI</sequence>
<evidence type="ECO:0000313" key="3">
    <source>
        <dbReference type="Proteomes" id="UP000826195"/>
    </source>
</evidence>
<accession>A0AAV7IKQ4</accession>
<proteinExistence type="predicted"/>
<feature type="domain" description="ZSWIM3 N-terminal" evidence="1">
    <location>
        <begin position="11"/>
        <end position="78"/>
    </location>
</feature>
<comment type="caution">
    <text evidence="2">The sequence shown here is derived from an EMBL/GenBank/DDBJ whole genome shotgun (WGS) entry which is preliminary data.</text>
</comment>
<dbReference type="Proteomes" id="UP000826195">
    <property type="component" value="Unassembled WGS sequence"/>
</dbReference>
<evidence type="ECO:0000259" key="1">
    <source>
        <dbReference type="Pfam" id="PF21599"/>
    </source>
</evidence>
<dbReference type="Pfam" id="PF21599">
    <property type="entry name" value="ZSWIM3_N"/>
    <property type="match status" value="1"/>
</dbReference>
<dbReference type="AlphaFoldDB" id="A0AAV7IKQ4"/>
<reference evidence="2 3" key="1">
    <citation type="journal article" date="2021" name="J. Hered.">
        <title>A chromosome-level genome assembly of the parasitoid wasp, Cotesia glomerata (Hymenoptera: Braconidae).</title>
        <authorList>
            <person name="Pinto B.J."/>
            <person name="Weis J.J."/>
            <person name="Gamble T."/>
            <person name="Ode P.J."/>
            <person name="Paul R."/>
            <person name="Zaspel J.M."/>
        </authorList>
    </citation>
    <scope>NUCLEOTIDE SEQUENCE [LARGE SCALE GENOMIC DNA]</scope>
    <source>
        <strain evidence="2">CgM1</strain>
    </source>
</reference>
<gene>
    <name evidence="2" type="ORF">KQX54_003148</name>
</gene>
<dbReference type="EMBL" id="JAHXZJ010000002">
    <property type="protein sequence ID" value="KAH0563612.1"/>
    <property type="molecule type" value="Genomic_DNA"/>
</dbReference>
<keyword evidence="3" id="KW-1185">Reference proteome</keyword>
<dbReference type="InterPro" id="IPR048325">
    <property type="entry name" value="ZSWIM3_N"/>
</dbReference>
<name>A0AAV7IKQ4_COTGL</name>